<keyword evidence="1" id="KW-1133">Transmembrane helix</keyword>
<accession>A0A2P2NYG6</accession>
<reference evidence="2" key="1">
    <citation type="submission" date="2018-02" db="EMBL/GenBank/DDBJ databases">
        <title>Rhizophora mucronata_Transcriptome.</title>
        <authorList>
            <person name="Meera S.P."/>
            <person name="Sreeshan A."/>
            <person name="Augustine A."/>
        </authorList>
    </citation>
    <scope>NUCLEOTIDE SEQUENCE</scope>
    <source>
        <tissue evidence="2">Leaf</tissue>
    </source>
</reference>
<keyword evidence="1" id="KW-0812">Transmembrane</keyword>
<evidence type="ECO:0000313" key="2">
    <source>
        <dbReference type="EMBL" id="MBX47502.1"/>
    </source>
</evidence>
<dbReference type="EMBL" id="GGEC01067018">
    <property type="protein sequence ID" value="MBX47502.1"/>
    <property type="molecule type" value="Transcribed_RNA"/>
</dbReference>
<organism evidence="2">
    <name type="scientific">Rhizophora mucronata</name>
    <name type="common">Asiatic mangrove</name>
    <dbReference type="NCBI Taxonomy" id="61149"/>
    <lineage>
        <taxon>Eukaryota</taxon>
        <taxon>Viridiplantae</taxon>
        <taxon>Streptophyta</taxon>
        <taxon>Embryophyta</taxon>
        <taxon>Tracheophyta</taxon>
        <taxon>Spermatophyta</taxon>
        <taxon>Magnoliopsida</taxon>
        <taxon>eudicotyledons</taxon>
        <taxon>Gunneridae</taxon>
        <taxon>Pentapetalae</taxon>
        <taxon>rosids</taxon>
        <taxon>fabids</taxon>
        <taxon>Malpighiales</taxon>
        <taxon>Rhizophoraceae</taxon>
        <taxon>Rhizophora</taxon>
    </lineage>
</organism>
<feature type="transmembrane region" description="Helical" evidence="1">
    <location>
        <begin position="14"/>
        <end position="33"/>
    </location>
</feature>
<keyword evidence="1" id="KW-0472">Membrane</keyword>
<protein>
    <submittedName>
        <fullName evidence="2">Uncharacterized protein</fullName>
    </submittedName>
</protein>
<evidence type="ECO:0000256" key="1">
    <source>
        <dbReference type="SAM" id="Phobius"/>
    </source>
</evidence>
<sequence length="36" mass="4240">MGSLSSVSCFQRKAFFFFFQILFSSAFPIYVGMEYR</sequence>
<proteinExistence type="predicted"/>
<dbReference type="AlphaFoldDB" id="A0A2P2NYG6"/>
<name>A0A2P2NYG6_RHIMU</name>